<dbReference type="Gene3D" id="1.20.1560.10">
    <property type="entry name" value="ABC transporter type 1, transmembrane domain"/>
    <property type="match status" value="1"/>
</dbReference>
<keyword evidence="10" id="KW-0325">Glycoprotein</keyword>
<dbReference type="PROSITE" id="PS00211">
    <property type="entry name" value="ABC_TRANSPORTER_1"/>
    <property type="match status" value="1"/>
</dbReference>
<dbReference type="GO" id="GO:0005886">
    <property type="term" value="C:plasma membrane"/>
    <property type="evidence" value="ECO:0000318"/>
    <property type="project" value="GO_Central"/>
</dbReference>
<dbReference type="HOGENOM" id="CLU_000604_84_3_1"/>
<proteinExistence type="predicted"/>
<dbReference type="Gene3D" id="3.40.50.300">
    <property type="entry name" value="P-loop containing nucleotide triphosphate hydrolases"/>
    <property type="match status" value="1"/>
</dbReference>
<evidence type="ECO:0000256" key="2">
    <source>
        <dbReference type="ARBA" id="ARBA00022448"/>
    </source>
</evidence>
<dbReference type="EMBL" id="CM000638">
    <property type="protein sequence ID" value="EED95681.1"/>
    <property type="molecule type" value="Genomic_DNA"/>
</dbReference>
<keyword evidence="9 11" id="KW-0472">Membrane</keyword>
<feature type="domain" description="ABC transmembrane type-1" evidence="14">
    <location>
        <begin position="1"/>
        <end position="243"/>
    </location>
</feature>
<dbReference type="PaxDb" id="35128-Thaps26553"/>
<dbReference type="GO" id="GO:0042626">
    <property type="term" value="F:ATPase-coupled transmembrane transporter activity"/>
    <property type="evidence" value="ECO:0000318"/>
    <property type="project" value="GO_Central"/>
</dbReference>
<dbReference type="InterPro" id="IPR017871">
    <property type="entry name" value="ABC_transporter-like_CS"/>
</dbReference>
<evidence type="ECO:0000256" key="5">
    <source>
        <dbReference type="ARBA" id="ARBA00022741"/>
    </source>
</evidence>
<keyword evidence="7" id="KW-1278">Translocase</keyword>
<evidence type="ECO:0000256" key="8">
    <source>
        <dbReference type="ARBA" id="ARBA00022989"/>
    </source>
</evidence>
<evidence type="ECO:0000256" key="6">
    <source>
        <dbReference type="ARBA" id="ARBA00022840"/>
    </source>
</evidence>
<dbReference type="GeneID" id="7449754"/>
<reference evidence="15 16" key="1">
    <citation type="journal article" date="2004" name="Science">
        <title>The genome of the diatom Thalassiosira pseudonana: ecology, evolution, and metabolism.</title>
        <authorList>
            <person name="Armbrust E.V."/>
            <person name="Berges J.A."/>
            <person name="Bowler C."/>
            <person name="Green B.R."/>
            <person name="Martinez D."/>
            <person name="Putnam N.H."/>
            <person name="Zhou S."/>
            <person name="Allen A.E."/>
            <person name="Apt K.E."/>
            <person name="Bechner M."/>
            <person name="Brzezinski M.A."/>
            <person name="Chaal B.K."/>
            <person name="Chiovitti A."/>
            <person name="Davis A.K."/>
            <person name="Demarest M.S."/>
            <person name="Detter J.C."/>
            <person name="Glavina T."/>
            <person name="Goodstein D."/>
            <person name="Hadi M.Z."/>
            <person name="Hellsten U."/>
            <person name="Hildebrand M."/>
            <person name="Jenkins B.D."/>
            <person name="Jurka J."/>
            <person name="Kapitonov V.V."/>
            <person name="Kroger N."/>
            <person name="Lau W.W."/>
            <person name="Lane T.W."/>
            <person name="Larimer F.W."/>
            <person name="Lippmeier J.C."/>
            <person name="Lucas S."/>
            <person name="Medina M."/>
            <person name="Montsant A."/>
            <person name="Obornik M."/>
            <person name="Parker M.S."/>
            <person name="Palenik B."/>
            <person name="Pazour G.J."/>
            <person name="Richardson P.M."/>
            <person name="Rynearson T.A."/>
            <person name="Saito M.A."/>
            <person name="Schwartz D.C."/>
            <person name="Thamatrakoln K."/>
            <person name="Valentin K."/>
            <person name="Vardi A."/>
            <person name="Wilkerson F.P."/>
            <person name="Rokhsar D.S."/>
        </authorList>
    </citation>
    <scope>NUCLEOTIDE SEQUENCE [LARGE SCALE GENOMIC DNA]</scope>
    <source>
        <strain evidence="15 16">CCMP1335</strain>
    </source>
</reference>
<evidence type="ECO:0000259" key="13">
    <source>
        <dbReference type="PROSITE" id="PS50893"/>
    </source>
</evidence>
<keyword evidence="8 11" id="KW-1133">Transmembrane helix</keyword>
<dbReference type="FunFam" id="3.40.50.300:FF:000479">
    <property type="entry name" value="Multidrug resistance protein 1A"/>
    <property type="match status" value="1"/>
</dbReference>
<dbReference type="FunFam" id="1.20.1560.10:FF:000215">
    <property type="entry name" value="ABC transporter B family member 4"/>
    <property type="match status" value="1"/>
</dbReference>
<dbReference type="InterPro" id="IPR036640">
    <property type="entry name" value="ABC1_TM_sf"/>
</dbReference>
<dbReference type="SUPFAM" id="SSF52540">
    <property type="entry name" value="P-loop containing nucleoside triphosphate hydrolases"/>
    <property type="match status" value="1"/>
</dbReference>
<comment type="subcellular location">
    <subcellularLocation>
        <location evidence="1">Membrane</location>
        <topology evidence="1">Multi-pass membrane protein</topology>
    </subcellularLocation>
</comment>
<dbReference type="AlphaFoldDB" id="B8BPW6"/>
<keyword evidence="6" id="KW-0067">ATP-binding</keyword>
<gene>
    <name evidence="15" type="ORF">THAPSDRAFT_26553</name>
</gene>
<feature type="chain" id="PRO_5002868437" evidence="12">
    <location>
        <begin position="24"/>
        <end position="534"/>
    </location>
</feature>
<keyword evidence="3 11" id="KW-0812">Transmembrane</keyword>
<organism evidence="15 16">
    <name type="scientific">Thalassiosira pseudonana</name>
    <name type="common">Marine diatom</name>
    <name type="synonym">Cyclotella nana</name>
    <dbReference type="NCBI Taxonomy" id="35128"/>
    <lineage>
        <taxon>Eukaryota</taxon>
        <taxon>Sar</taxon>
        <taxon>Stramenopiles</taxon>
        <taxon>Ochrophyta</taxon>
        <taxon>Bacillariophyta</taxon>
        <taxon>Coscinodiscophyceae</taxon>
        <taxon>Thalassiosirophycidae</taxon>
        <taxon>Thalassiosirales</taxon>
        <taxon>Thalassiosiraceae</taxon>
        <taxon>Thalassiosira</taxon>
    </lineage>
</organism>
<protein>
    <submittedName>
        <fullName evidence="15">ABC transporter</fullName>
    </submittedName>
</protein>
<evidence type="ECO:0000313" key="15">
    <source>
        <dbReference type="EMBL" id="EED95681.1"/>
    </source>
</evidence>
<keyword evidence="16" id="KW-1185">Reference proteome</keyword>
<reference evidence="15 16" key="2">
    <citation type="journal article" date="2008" name="Nature">
        <title>The Phaeodactylum genome reveals the evolutionary history of diatom genomes.</title>
        <authorList>
            <person name="Bowler C."/>
            <person name="Allen A.E."/>
            <person name="Badger J.H."/>
            <person name="Grimwood J."/>
            <person name="Jabbari K."/>
            <person name="Kuo A."/>
            <person name="Maheswari U."/>
            <person name="Martens C."/>
            <person name="Maumus F."/>
            <person name="Otillar R.P."/>
            <person name="Rayko E."/>
            <person name="Salamov A."/>
            <person name="Vandepoele K."/>
            <person name="Beszteri B."/>
            <person name="Gruber A."/>
            <person name="Heijde M."/>
            <person name="Katinka M."/>
            <person name="Mock T."/>
            <person name="Valentin K."/>
            <person name="Verret F."/>
            <person name="Berges J.A."/>
            <person name="Brownlee C."/>
            <person name="Cadoret J.P."/>
            <person name="Chiovitti A."/>
            <person name="Choi C.J."/>
            <person name="Coesel S."/>
            <person name="De Martino A."/>
            <person name="Detter J.C."/>
            <person name="Durkin C."/>
            <person name="Falciatore A."/>
            <person name="Fournet J."/>
            <person name="Haruta M."/>
            <person name="Huysman M.J."/>
            <person name="Jenkins B.D."/>
            <person name="Jiroutova K."/>
            <person name="Jorgensen R.E."/>
            <person name="Joubert Y."/>
            <person name="Kaplan A."/>
            <person name="Kroger N."/>
            <person name="Kroth P.G."/>
            <person name="La Roche J."/>
            <person name="Lindquist E."/>
            <person name="Lommer M."/>
            <person name="Martin-Jezequel V."/>
            <person name="Lopez P.J."/>
            <person name="Lucas S."/>
            <person name="Mangogna M."/>
            <person name="McGinnis K."/>
            <person name="Medlin L.K."/>
            <person name="Montsant A."/>
            <person name="Oudot-Le Secq M.P."/>
            <person name="Napoli C."/>
            <person name="Obornik M."/>
            <person name="Parker M.S."/>
            <person name="Petit J.L."/>
            <person name="Porcel B.M."/>
            <person name="Poulsen N."/>
            <person name="Robison M."/>
            <person name="Rychlewski L."/>
            <person name="Rynearson T.A."/>
            <person name="Schmutz J."/>
            <person name="Shapiro H."/>
            <person name="Siaut M."/>
            <person name="Stanley M."/>
            <person name="Sussman M.R."/>
            <person name="Taylor A.R."/>
            <person name="Vardi A."/>
            <person name="von Dassow P."/>
            <person name="Vyverman W."/>
            <person name="Willis A."/>
            <person name="Wyrwicz L.S."/>
            <person name="Rokhsar D.S."/>
            <person name="Weissenbach J."/>
            <person name="Armbrust E.V."/>
            <person name="Green B.R."/>
            <person name="Van de Peer Y."/>
            <person name="Grigoriev I.V."/>
        </authorList>
    </citation>
    <scope>NUCLEOTIDE SEQUENCE [LARGE SCALE GENOMIC DNA]</scope>
    <source>
        <strain evidence="15 16">CCMP1335</strain>
    </source>
</reference>
<dbReference type="RefSeq" id="XP_002286040.1">
    <property type="nucleotide sequence ID" value="XM_002286004.1"/>
</dbReference>
<dbReference type="FunCoup" id="B8BPW6">
    <property type="interactions" value="8"/>
</dbReference>
<dbReference type="InterPro" id="IPR003593">
    <property type="entry name" value="AAA+_ATPase"/>
</dbReference>
<feature type="signal peptide" evidence="12">
    <location>
        <begin position="1"/>
        <end position="23"/>
    </location>
</feature>
<dbReference type="InterPro" id="IPR003439">
    <property type="entry name" value="ABC_transporter-like_ATP-bd"/>
</dbReference>
<evidence type="ECO:0000313" key="16">
    <source>
        <dbReference type="Proteomes" id="UP000001449"/>
    </source>
</evidence>
<dbReference type="GO" id="GO:0005524">
    <property type="term" value="F:ATP binding"/>
    <property type="evidence" value="ECO:0007669"/>
    <property type="project" value="UniProtKB-KW"/>
</dbReference>
<evidence type="ECO:0000259" key="14">
    <source>
        <dbReference type="PROSITE" id="PS50929"/>
    </source>
</evidence>
<evidence type="ECO:0000256" key="1">
    <source>
        <dbReference type="ARBA" id="ARBA00004141"/>
    </source>
</evidence>
<evidence type="ECO:0000256" key="7">
    <source>
        <dbReference type="ARBA" id="ARBA00022967"/>
    </source>
</evidence>
<dbReference type="GO" id="GO:0016887">
    <property type="term" value="F:ATP hydrolysis activity"/>
    <property type="evidence" value="ECO:0007669"/>
    <property type="project" value="InterPro"/>
</dbReference>
<dbReference type="Pfam" id="PF00664">
    <property type="entry name" value="ABC_membrane"/>
    <property type="match status" value="1"/>
</dbReference>
<dbReference type="STRING" id="35128.B8BPW6"/>
<keyword evidence="2" id="KW-0813">Transport</keyword>
<feature type="transmembrane region" description="Helical" evidence="11">
    <location>
        <begin position="181"/>
        <end position="202"/>
    </location>
</feature>
<dbReference type="Proteomes" id="UP000001449">
    <property type="component" value="Chromosome 1"/>
</dbReference>
<dbReference type="KEGG" id="tps:THAPSDRAFT_26553"/>
<dbReference type="CDD" id="cd03249">
    <property type="entry name" value="ABC_MTABC3_MDL1_MDL2"/>
    <property type="match status" value="1"/>
</dbReference>
<evidence type="ECO:0000256" key="3">
    <source>
        <dbReference type="ARBA" id="ARBA00022692"/>
    </source>
</evidence>
<evidence type="ECO:0000256" key="12">
    <source>
        <dbReference type="SAM" id="SignalP"/>
    </source>
</evidence>
<feature type="transmembrane region" description="Helical" evidence="11">
    <location>
        <begin position="97"/>
        <end position="116"/>
    </location>
</feature>
<name>B8BPW6_THAPS</name>
<dbReference type="InterPro" id="IPR039421">
    <property type="entry name" value="Type_1_exporter"/>
</dbReference>
<keyword evidence="4" id="KW-0677">Repeat</keyword>
<accession>B8BPW6</accession>
<dbReference type="PANTHER" id="PTHR43394">
    <property type="entry name" value="ATP-DEPENDENT PERMEASE MDL1, MITOCHONDRIAL"/>
    <property type="match status" value="1"/>
</dbReference>
<dbReference type="GO" id="GO:0140359">
    <property type="term" value="F:ABC-type transporter activity"/>
    <property type="evidence" value="ECO:0007669"/>
    <property type="project" value="InterPro"/>
</dbReference>
<keyword evidence="12" id="KW-0732">Signal</keyword>
<feature type="domain" description="ABC transporter" evidence="13">
    <location>
        <begin position="285"/>
        <end position="523"/>
    </location>
</feature>
<evidence type="ECO:0000256" key="10">
    <source>
        <dbReference type="ARBA" id="ARBA00023180"/>
    </source>
</evidence>
<sequence length="534" mass="58574">MLFLLGTIDSILDFWCIFLFGYAKENIVKGVRIDTFASIVRQEQAFFDQSNTGDLISRLTSDCGEMAGDLTWFFRFSVEAAVRITGISTYMILRSPFLGLCTVGIVPVVGVINKLYGDWLAKNAQAVQNSLAEATTSAHESLACIQTVITSASEEHECEKYTKKVNTMYALNIRQMIATGIYFMVVSTFLINTCVQAALLLLGSHFVQQGKLTPEVLLAFMLYQGQLQEYTLNLFQSYSSLIKSSGAGDRVFYLLDRHPPAPGTGNESVKSLELATDEVTTDGDITLQDVTFAYPTRPETLALNRCSLEIKSGSIVALVGHSGCGKSTIISLLERLYDPDQGSIVFGEVNLRVMNLKAHREKIGLVTQDPVLFSGSIRENIGYGASATFDEIVEAAKVANAHSFINSFPNTYDEDVGERGMNLSGGQRQRLVIARALIRKPSLLLLDEATSALDPESEAAVQEALNELLQHRAGMTTIIIAHRLQTVRNADTIVVIKKGAVVEQGSHAELVRNDQGPYRRMVDRADSMGILPET</sequence>
<dbReference type="InterPro" id="IPR027417">
    <property type="entry name" value="P-loop_NTPase"/>
</dbReference>
<dbReference type="Pfam" id="PF00005">
    <property type="entry name" value="ABC_tran"/>
    <property type="match status" value="1"/>
</dbReference>
<dbReference type="SUPFAM" id="SSF90123">
    <property type="entry name" value="ABC transporter transmembrane region"/>
    <property type="match status" value="1"/>
</dbReference>
<dbReference type="SMART" id="SM00382">
    <property type="entry name" value="AAA"/>
    <property type="match status" value="1"/>
</dbReference>
<evidence type="ECO:0000256" key="11">
    <source>
        <dbReference type="SAM" id="Phobius"/>
    </source>
</evidence>
<keyword evidence="5" id="KW-0547">Nucleotide-binding</keyword>
<dbReference type="PANTHER" id="PTHR43394:SF1">
    <property type="entry name" value="ATP-BINDING CASSETTE SUB-FAMILY B MEMBER 10, MITOCHONDRIAL"/>
    <property type="match status" value="1"/>
</dbReference>
<dbReference type="InParanoid" id="B8BPW6"/>
<evidence type="ECO:0000256" key="9">
    <source>
        <dbReference type="ARBA" id="ARBA00023136"/>
    </source>
</evidence>
<evidence type="ECO:0000256" key="4">
    <source>
        <dbReference type="ARBA" id="ARBA00022737"/>
    </source>
</evidence>
<dbReference type="OMA" id="LTMPLMD"/>
<dbReference type="PROSITE" id="PS50929">
    <property type="entry name" value="ABC_TM1F"/>
    <property type="match status" value="1"/>
</dbReference>
<dbReference type="eggNOG" id="KOG0058">
    <property type="taxonomic scope" value="Eukaryota"/>
</dbReference>
<dbReference type="InterPro" id="IPR011527">
    <property type="entry name" value="ABC1_TM_dom"/>
</dbReference>
<dbReference type="PROSITE" id="PS50893">
    <property type="entry name" value="ABC_TRANSPORTER_2"/>
    <property type="match status" value="1"/>
</dbReference>